<protein>
    <submittedName>
        <fullName evidence="1">Uncharacterized protein</fullName>
    </submittedName>
</protein>
<accession>A0A1H8SFE5</accession>
<sequence length="42" mass="4430">MSDFESYDCTNCGESFRALGGSNAAENGYCSPKCEVEGDGLD</sequence>
<name>A0A1H8SFE5_9EURY</name>
<dbReference type="RefSeq" id="WP_280141168.1">
    <property type="nucleotide sequence ID" value="NZ_FODV01000005.1"/>
</dbReference>
<evidence type="ECO:0000313" key="2">
    <source>
        <dbReference type="Proteomes" id="UP000199126"/>
    </source>
</evidence>
<keyword evidence="2" id="KW-1185">Reference proteome</keyword>
<gene>
    <name evidence="1" type="ORF">SAMN04487948_10550</name>
</gene>
<proteinExistence type="predicted"/>
<organism evidence="1 2">
    <name type="scientific">Halogranum amylolyticum</name>
    <dbReference type="NCBI Taxonomy" id="660520"/>
    <lineage>
        <taxon>Archaea</taxon>
        <taxon>Methanobacteriati</taxon>
        <taxon>Methanobacteriota</taxon>
        <taxon>Stenosarchaea group</taxon>
        <taxon>Halobacteria</taxon>
        <taxon>Halobacteriales</taxon>
        <taxon>Haloferacaceae</taxon>
    </lineage>
</organism>
<evidence type="ECO:0000313" key="1">
    <source>
        <dbReference type="EMBL" id="SEO77382.1"/>
    </source>
</evidence>
<dbReference type="Proteomes" id="UP000199126">
    <property type="component" value="Unassembled WGS sequence"/>
</dbReference>
<dbReference type="AlphaFoldDB" id="A0A1H8SFE5"/>
<reference evidence="2" key="1">
    <citation type="submission" date="2016-10" db="EMBL/GenBank/DDBJ databases">
        <authorList>
            <person name="Varghese N."/>
            <person name="Submissions S."/>
        </authorList>
    </citation>
    <scope>NUCLEOTIDE SEQUENCE [LARGE SCALE GENOMIC DNA]</scope>
    <source>
        <strain evidence="2">CGMCC 1.10121</strain>
    </source>
</reference>
<dbReference type="EMBL" id="FODV01000005">
    <property type="protein sequence ID" value="SEO77382.1"/>
    <property type="molecule type" value="Genomic_DNA"/>
</dbReference>